<proteinExistence type="predicted"/>
<dbReference type="GO" id="GO:0005739">
    <property type="term" value="C:mitochondrion"/>
    <property type="evidence" value="ECO:0007669"/>
    <property type="project" value="UniProtKB-ARBA"/>
</dbReference>
<dbReference type="InterPro" id="IPR004860">
    <property type="entry name" value="LAGLIDADG_dom"/>
</dbReference>
<geneLocation type="mitochondrion" evidence="2"/>
<dbReference type="SUPFAM" id="SSF55608">
    <property type="entry name" value="Homing endonucleases"/>
    <property type="match status" value="2"/>
</dbReference>
<dbReference type="GO" id="GO:0004519">
    <property type="term" value="F:endonuclease activity"/>
    <property type="evidence" value="ECO:0007669"/>
    <property type="project" value="InterPro"/>
</dbReference>
<dbReference type="InterPro" id="IPR027434">
    <property type="entry name" value="Homing_endonucl"/>
</dbReference>
<feature type="domain" description="Homing endonuclease LAGLIDADG" evidence="1">
    <location>
        <begin position="208"/>
        <end position="328"/>
    </location>
</feature>
<accession>S5TEX9</accession>
<name>S5TEX9_9ASCO</name>
<dbReference type="Gene3D" id="3.10.28.10">
    <property type="entry name" value="Homing endonucleases"/>
    <property type="match status" value="2"/>
</dbReference>
<dbReference type="PANTHER" id="PTHR36181:SF3">
    <property type="entry name" value="INTRON-ENCODED DNA ENDONUCLEASE AI5 BETA"/>
    <property type="match status" value="1"/>
</dbReference>
<dbReference type="PANTHER" id="PTHR36181">
    <property type="entry name" value="INTRON-ENCODED ENDONUCLEASE AI3-RELATED"/>
    <property type="match status" value="1"/>
</dbReference>
<keyword evidence="2" id="KW-0496">Mitochondrion</keyword>
<dbReference type="Pfam" id="PF00961">
    <property type="entry name" value="LAGLIDADG_1"/>
    <property type="match status" value="2"/>
</dbReference>
<sequence>KEYRNNLYILNNINNTNTNINTNTNNNNDIYNNNNDNDNYIYNNDNDNDNDNQILLKLAPYLAGLIEGNGTIVTKSKEKSKKKYSPMIYIVFNKKDFELANYLANLLKIGKVYEKKGNFVIWQINKIEEVYFLIMLIKDYFRTPKIEALNRAIDWINNYIIINSKNLEDSLNPLINLNNKKIKRILNNINLIKKSEIDNSDLMSNNWLSGFTDADGNFSISLYKINDLKAARVNLSYRLETRVNYINKYNDINNKLSYFNIMEKISVFFNTGLYYRSREIKFVNKNDPKIYTSYIISVNSIINLTKVNEYFNKYQLLSSKYLDFKDWSLLFLEIKNKKGISKNPQLVTLGINIRKNFNKTRTNINWNHLKKNI</sequence>
<dbReference type="FunFam" id="3.10.28.10:FF:000007">
    <property type="entry name" value="Intron-encoded DNA endonuclease aI3"/>
    <property type="match status" value="1"/>
</dbReference>
<protein>
    <recommendedName>
        <fullName evidence="1">Homing endonuclease LAGLIDADG domain-containing protein</fullName>
    </recommendedName>
</protein>
<feature type="non-terminal residue" evidence="2">
    <location>
        <position position="1"/>
    </location>
</feature>
<gene>
    <name evidence="2" type="primary">cox1-I2</name>
</gene>
<dbReference type="InterPro" id="IPR051289">
    <property type="entry name" value="LAGLIDADG_Endonuclease"/>
</dbReference>
<reference evidence="2" key="1">
    <citation type="submission" date="2013-04" db="EMBL/GenBank/DDBJ databases">
        <authorList>
            <person name="Hegedusova E."/>
            <person name="Brejova B."/>
            <person name="Nosek J."/>
        </authorList>
    </citation>
    <scope>NUCLEOTIDE SEQUENCE</scope>
    <source>
        <strain evidence="2">NCAIM Y.01608</strain>
    </source>
</reference>
<evidence type="ECO:0000259" key="1">
    <source>
        <dbReference type="Pfam" id="PF00961"/>
    </source>
</evidence>
<evidence type="ECO:0000313" key="2">
    <source>
        <dbReference type="EMBL" id="AGS44027.1"/>
    </source>
</evidence>
<dbReference type="EMBL" id="KC993173">
    <property type="protein sequence ID" value="AGS44027.1"/>
    <property type="molecule type" value="Genomic_DNA"/>
</dbReference>
<feature type="domain" description="Homing endonuclease LAGLIDADG" evidence="1">
    <location>
        <begin position="62"/>
        <end position="151"/>
    </location>
</feature>
<dbReference type="AlphaFoldDB" id="S5TEX9"/>
<organism evidence="2">
    <name type="scientific">Ogataea polymorpha</name>
    <dbReference type="NCBI Taxonomy" id="460523"/>
    <lineage>
        <taxon>Eukaryota</taxon>
        <taxon>Fungi</taxon>
        <taxon>Dikarya</taxon>
        <taxon>Ascomycota</taxon>
        <taxon>Saccharomycotina</taxon>
        <taxon>Pichiomycetes</taxon>
        <taxon>Pichiales</taxon>
        <taxon>Pichiaceae</taxon>
        <taxon>Ogataea</taxon>
    </lineage>
</organism>